<dbReference type="RefSeq" id="WP_013266856.1">
    <property type="nucleotide sequence ID" value="NC_014374.1"/>
</dbReference>
<organism evidence="2 3">
    <name type="scientific">Acidilobus saccharovorans (strain DSM 16705 / JCM 18335 / VKM B-2471 / 345-15)</name>
    <dbReference type="NCBI Taxonomy" id="666510"/>
    <lineage>
        <taxon>Archaea</taxon>
        <taxon>Thermoproteota</taxon>
        <taxon>Thermoprotei</taxon>
        <taxon>Acidilobales</taxon>
        <taxon>Acidilobaceae</taxon>
        <taxon>Acidilobus</taxon>
    </lineage>
</organism>
<reference evidence="2 3" key="1">
    <citation type="journal article" date="2010" name="Appl. Environ. Microbiol.">
        <title>The genome sequence of the crenarchaeon Acidilobus saccharovorans supports a new order, Acidilobales, and suggests an important ecological role in terrestrial acidic hot springs.</title>
        <authorList>
            <person name="Mardanov A.V."/>
            <person name="Svetlitchnyi V.A."/>
            <person name="Beletsky A.V."/>
            <person name="Prokofeva M.I."/>
            <person name="Bonch-Osmolovskaya E.A."/>
            <person name="Ravin N.V."/>
            <person name="Skryabin K.G."/>
        </authorList>
    </citation>
    <scope>NUCLEOTIDE SEQUENCE [LARGE SCALE GENOMIC DNA]</scope>
    <source>
        <strain evidence="3">DSM 16705 / JCM 18335 / VKM B-2471 / 345-15</strain>
    </source>
</reference>
<accession>D9Q206</accession>
<dbReference type="GeneID" id="9499180"/>
<dbReference type="Pfam" id="PF01661">
    <property type="entry name" value="Macro"/>
    <property type="match status" value="1"/>
</dbReference>
<dbReference type="eggNOG" id="arCOG04225">
    <property type="taxonomic scope" value="Archaea"/>
</dbReference>
<dbReference type="PROSITE" id="PS51154">
    <property type="entry name" value="MACRO"/>
    <property type="match status" value="1"/>
</dbReference>
<dbReference type="EMBL" id="CP001742">
    <property type="protein sequence ID" value="ADL19344.1"/>
    <property type="molecule type" value="Genomic_DNA"/>
</dbReference>
<dbReference type="SMART" id="SM00506">
    <property type="entry name" value="A1pp"/>
    <property type="match status" value="1"/>
</dbReference>
<dbReference type="SUPFAM" id="SSF52949">
    <property type="entry name" value="Macro domain-like"/>
    <property type="match status" value="1"/>
</dbReference>
<gene>
    <name evidence="2" type="ordered locus">ASAC_0939</name>
</gene>
<dbReference type="PANTHER" id="PTHR11106:SF111">
    <property type="entry name" value="MACRO DOMAIN-CONTAINING PROTEIN"/>
    <property type="match status" value="1"/>
</dbReference>
<dbReference type="AlphaFoldDB" id="D9Q206"/>
<dbReference type="KEGG" id="asc:ASAC_0939"/>
<dbReference type="HOGENOM" id="CLU_046550_7_2_2"/>
<name>D9Q206_ACIS3</name>
<proteinExistence type="predicted"/>
<dbReference type="STRING" id="666510.ASAC_0939"/>
<dbReference type="InParanoid" id="D9Q206"/>
<evidence type="ECO:0000313" key="3">
    <source>
        <dbReference type="Proteomes" id="UP000000346"/>
    </source>
</evidence>
<keyword evidence="3" id="KW-1185">Reference proteome</keyword>
<protein>
    <recommendedName>
        <fullName evidence="1">Macro domain-containing protein</fullName>
    </recommendedName>
</protein>
<feature type="domain" description="Macro" evidence="1">
    <location>
        <begin position="1"/>
        <end position="177"/>
    </location>
</feature>
<dbReference type="InterPro" id="IPR002589">
    <property type="entry name" value="Macro_dom"/>
</dbReference>
<dbReference type="InterPro" id="IPR043472">
    <property type="entry name" value="Macro_dom-like"/>
</dbReference>
<dbReference type="PANTHER" id="PTHR11106">
    <property type="entry name" value="GANGLIOSIDE INDUCED DIFFERENTIATION ASSOCIATED PROTEIN 2-RELATED"/>
    <property type="match status" value="1"/>
</dbReference>
<evidence type="ECO:0000313" key="2">
    <source>
        <dbReference type="EMBL" id="ADL19344.1"/>
    </source>
</evidence>
<dbReference type="FunCoup" id="D9Q206">
    <property type="interactions" value="44"/>
</dbReference>
<sequence length="182" mass="18853">MLAVRYGQVAVIVKLGDITDEEADAIVNPANSYLIMGGGVAGAIRRKGGKVIEDEAISKAPVDIGDAVATTAGKLKAKYVIHAPTMKEPASPTNETNVRLATRAALKVARQLNVNSIAFPGMGTGVGGVPFTVAANAMVDEIKKFIDVNGPPPFKIVLVAIDEGLYEAFSAAVSSYLGSRGI</sequence>
<dbReference type="Proteomes" id="UP000000346">
    <property type="component" value="Chromosome"/>
</dbReference>
<evidence type="ECO:0000259" key="1">
    <source>
        <dbReference type="PROSITE" id="PS51154"/>
    </source>
</evidence>
<dbReference type="Gene3D" id="3.40.220.10">
    <property type="entry name" value="Leucine Aminopeptidase, subunit E, domain 1"/>
    <property type="match status" value="1"/>
</dbReference>